<reference evidence="2 3" key="1">
    <citation type="journal article" date="2014" name="Agronomy (Basel)">
        <title>A Draft Genome Sequence for Ensete ventricosum, the Drought-Tolerant Tree Against Hunger.</title>
        <authorList>
            <person name="Harrison J."/>
            <person name="Moore K.A."/>
            <person name="Paszkiewicz K."/>
            <person name="Jones T."/>
            <person name="Grant M."/>
            <person name="Ambacheew D."/>
            <person name="Muzemil S."/>
            <person name="Studholme D.J."/>
        </authorList>
    </citation>
    <scope>NUCLEOTIDE SEQUENCE [LARGE SCALE GENOMIC DNA]</scope>
</reference>
<evidence type="ECO:0000313" key="2">
    <source>
        <dbReference type="EMBL" id="RRT69729.1"/>
    </source>
</evidence>
<proteinExistence type="predicted"/>
<comment type="caution">
    <text evidence="2">The sequence shown here is derived from an EMBL/GenBank/DDBJ whole genome shotgun (WGS) entry which is preliminary data.</text>
</comment>
<feature type="compositionally biased region" description="Polar residues" evidence="1">
    <location>
        <begin position="13"/>
        <end position="22"/>
    </location>
</feature>
<name>A0A427A0E1_ENSVE</name>
<organism evidence="2 3">
    <name type="scientific">Ensete ventricosum</name>
    <name type="common">Abyssinian banana</name>
    <name type="synonym">Musa ensete</name>
    <dbReference type="NCBI Taxonomy" id="4639"/>
    <lineage>
        <taxon>Eukaryota</taxon>
        <taxon>Viridiplantae</taxon>
        <taxon>Streptophyta</taxon>
        <taxon>Embryophyta</taxon>
        <taxon>Tracheophyta</taxon>
        <taxon>Spermatophyta</taxon>
        <taxon>Magnoliopsida</taxon>
        <taxon>Liliopsida</taxon>
        <taxon>Zingiberales</taxon>
        <taxon>Musaceae</taxon>
        <taxon>Ensete</taxon>
    </lineage>
</organism>
<gene>
    <name evidence="2" type="ORF">B296_00020800</name>
</gene>
<protein>
    <submittedName>
        <fullName evidence="2">Uncharacterized protein</fullName>
    </submittedName>
</protein>
<feature type="region of interest" description="Disordered" evidence="1">
    <location>
        <begin position="1"/>
        <end position="22"/>
    </location>
</feature>
<accession>A0A427A0E1</accession>
<sequence>MQEVSIPTDVGGLTNSDLNKLSRHLSSTPKSFVTGARKLGKSLDRLNKLWADLGPDLAGSPALEQCDWGLPTPGVPRRLGFRFHPEFSDDGEGCPWFLGHKADCEEPLSA</sequence>
<dbReference type="EMBL" id="AMZH03004253">
    <property type="protein sequence ID" value="RRT69729.1"/>
    <property type="molecule type" value="Genomic_DNA"/>
</dbReference>
<dbReference type="AlphaFoldDB" id="A0A427A0E1"/>
<dbReference type="Proteomes" id="UP000287651">
    <property type="component" value="Unassembled WGS sequence"/>
</dbReference>
<evidence type="ECO:0000313" key="3">
    <source>
        <dbReference type="Proteomes" id="UP000287651"/>
    </source>
</evidence>
<evidence type="ECO:0000256" key="1">
    <source>
        <dbReference type="SAM" id="MobiDB-lite"/>
    </source>
</evidence>